<evidence type="ECO:0000313" key="1">
    <source>
        <dbReference type="EMBL" id="QQP49157.1"/>
    </source>
</evidence>
<keyword evidence="2" id="KW-1185">Reference proteome</keyword>
<protein>
    <submittedName>
        <fullName evidence="1">LOC100161421</fullName>
    </submittedName>
</protein>
<sequence length="58" mass="6541">MSGLTYRLEDGSIRIDKFVSSTSAHPLWSQLYPKPQTAELLCPHLPRREGSLIGDKDE</sequence>
<evidence type="ECO:0000313" key="2">
    <source>
        <dbReference type="Proteomes" id="UP000595437"/>
    </source>
</evidence>
<name>A0A7T8HFM0_CALRO</name>
<proteinExistence type="predicted"/>
<gene>
    <name evidence="1" type="ORF">FKW44_009700</name>
</gene>
<dbReference type="Proteomes" id="UP000595437">
    <property type="component" value="Chromosome 6"/>
</dbReference>
<dbReference type="EMBL" id="CP045895">
    <property type="protein sequence ID" value="QQP49157.1"/>
    <property type="molecule type" value="Genomic_DNA"/>
</dbReference>
<accession>A0A7T8HFM0</accession>
<reference evidence="2" key="1">
    <citation type="submission" date="2021-01" db="EMBL/GenBank/DDBJ databases">
        <title>Caligus Genome Assembly.</title>
        <authorList>
            <person name="Gallardo-Escarate C."/>
        </authorList>
    </citation>
    <scope>NUCLEOTIDE SEQUENCE [LARGE SCALE GENOMIC DNA]</scope>
</reference>
<dbReference type="AlphaFoldDB" id="A0A7T8HFM0"/>
<organism evidence="1 2">
    <name type="scientific">Caligus rogercresseyi</name>
    <name type="common">Sea louse</name>
    <dbReference type="NCBI Taxonomy" id="217165"/>
    <lineage>
        <taxon>Eukaryota</taxon>
        <taxon>Metazoa</taxon>
        <taxon>Ecdysozoa</taxon>
        <taxon>Arthropoda</taxon>
        <taxon>Crustacea</taxon>
        <taxon>Multicrustacea</taxon>
        <taxon>Hexanauplia</taxon>
        <taxon>Copepoda</taxon>
        <taxon>Siphonostomatoida</taxon>
        <taxon>Caligidae</taxon>
        <taxon>Caligus</taxon>
    </lineage>
</organism>